<reference evidence="3" key="1">
    <citation type="submission" date="2022-09" db="EMBL/GenBank/DDBJ databases">
        <title>Diverse halophilic archaea isolated from saline environments.</title>
        <authorList>
            <person name="Cui H.-L."/>
        </authorList>
    </citation>
    <scope>NUCLEOTIDE SEQUENCE</scope>
    <source>
        <strain evidence="3">ZS-35-S2</strain>
    </source>
</reference>
<dbReference type="GeneID" id="74943819"/>
<dbReference type="InterPro" id="IPR002347">
    <property type="entry name" value="SDR_fam"/>
</dbReference>
<sequence length="253" mass="26352">MRFENQTVFVTGGGSGIGRETALRCAREGATVVVADVDREGGEETVAAIEDLAGDADAVELDVTDADAVRDAVDAAADTHGLDVMVNNAGIAQSNDPLEEVSLEERDRIVDVNANGVWNGCRAAIPHLKAQGSGAIVNVASLAGVVGQPWSAAYAMTKGGVAKMTRSIAWELGRHGVRANAVCPGFTDTPMVQGGLEERDDPEAAREALERRYALKRLGDPEEIAAAICFLASDDASFVTGHELVVDGGFTCG</sequence>
<dbReference type="AlphaFoldDB" id="A0A9E7R0W4"/>
<dbReference type="FunFam" id="3.40.50.720:FF:000084">
    <property type="entry name" value="Short-chain dehydrogenase reductase"/>
    <property type="match status" value="1"/>
</dbReference>
<name>A0A9E7R0W4_9EURY</name>
<dbReference type="SUPFAM" id="SSF51735">
    <property type="entry name" value="NAD(P)-binding Rossmann-fold domains"/>
    <property type="match status" value="1"/>
</dbReference>
<dbReference type="RefSeq" id="WP_260592497.1">
    <property type="nucleotide sequence ID" value="NZ_CP104003.1"/>
</dbReference>
<dbReference type="PANTHER" id="PTHR24321">
    <property type="entry name" value="DEHYDROGENASES, SHORT CHAIN"/>
    <property type="match status" value="1"/>
</dbReference>
<dbReference type="NCBIfam" id="NF005559">
    <property type="entry name" value="PRK07231.1"/>
    <property type="match status" value="1"/>
</dbReference>
<dbReference type="PRINTS" id="PR00081">
    <property type="entry name" value="GDHRDH"/>
</dbReference>
<dbReference type="KEGG" id="ssai:N0B31_15315"/>
<evidence type="ECO:0000256" key="2">
    <source>
        <dbReference type="ARBA" id="ARBA00023002"/>
    </source>
</evidence>
<dbReference type="GO" id="GO:0016491">
    <property type="term" value="F:oxidoreductase activity"/>
    <property type="evidence" value="ECO:0007669"/>
    <property type="project" value="UniProtKB-KW"/>
</dbReference>
<dbReference type="Pfam" id="PF13561">
    <property type="entry name" value="adh_short_C2"/>
    <property type="match status" value="1"/>
</dbReference>
<evidence type="ECO:0000313" key="3">
    <source>
        <dbReference type="EMBL" id="UWM53503.1"/>
    </source>
</evidence>
<accession>A0A9E7R0W4</accession>
<gene>
    <name evidence="3" type="ORF">N0B31_15315</name>
</gene>
<dbReference type="PANTHER" id="PTHR24321:SF8">
    <property type="entry name" value="ESTRADIOL 17-BETA-DEHYDROGENASE 8-RELATED"/>
    <property type="match status" value="1"/>
</dbReference>
<dbReference type="PRINTS" id="PR00080">
    <property type="entry name" value="SDRFAMILY"/>
</dbReference>
<dbReference type="Gene3D" id="3.40.50.720">
    <property type="entry name" value="NAD(P)-binding Rossmann-like Domain"/>
    <property type="match status" value="1"/>
</dbReference>
<dbReference type="InterPro" id="IPR036291">
    <property type="entry name" value="NAD(P)-bd_dom_sf"/>
</dbReference>
<organism evidence="3 4">
    <name type="scientific">Salinirubellus salinus</name>
    <dbReference type="NCBI Taxonomy" id="1364945"/>
    <lineage>
        <taxon>Archaea</taxon>
        <taxon>Methanobacteriati</taxon>
        <taxon>Methanobacteriota</taxon>
        <taxon>Stenosarchaea group</taxon>
        <taxon>Halobacteria</taxon>
        <taxon>Halobacteriales</taxon>
        <taxon>Natronomonadaceae</taxon>
        <taxon>Salinirubellus</taxon>
    </lineage>
</organism>
<dbReference type="Proteomes" id="UP001057580">
    <property type="component" value="Chromosome"/>
</dbReference>
<proteinExistence type="inferred from homology"/>
<evidence type="ECO:0000313" key="4">
    <source>
        <dbReference type="Proteomes" id="UP001057580"/>
    </source>
</evidence>
<dbReference type="CDD" id="cd05233">
    <property type="entry name" value="SDR_c"/>
    <property type="match status" value="1"/>
</dbReference>
<dbReference type="EMBL" id="CP104003">
    <property type="protein sequence ID" value="UWM53503.1"/>
    <property type="molecule type" value="Genomic_DNA"/>
</dbReference>
<evidence type="ECO:0000256" key="1">
    <source>
        <dbReference type="ARBA" id="ARBA00006484"/>
    </source>
</evidence>
<protein>
    <submittedName>
        <fullName evidence="3">SDR family oxidoreductase</fullName>
    </submittedName>
</protein>
<keyword evidence="2" id="KW-0560">Oxidoreductase</keyword>
<keyword evidence="4" id="KW-1185">Reference proteome</keyword>
<comment type="similarity">
    <text evidence="1">Belongs to the short-chain dehydrogenases/reductases (SDR) family.</text>
</comment>